<dbReference type="AlphaFoldDB" id="A0A5S9F4Z2"/>
<keyword evidence="1" id="KW-1133">Transmembrane helix</keyword>
<dbReference type="RefSeq" id="WP_151969239.1">
    <property type="nucleotide sequence ID" value="NZ_AP019860.1"/>
</dbReference>
<reference evidence="2 3" key="1">
    <citation type="submission" date="2019-08" db="EMBL/GenBank/DDBJ databases">
        <title>Complete genome sequence of Candidatus Uab amorphum.</title>
        <authorList>
            <person name="Shiratori T."/>
            <person name="Suzuki S."/>
            <person name="Kakizawa Y."/>
            <person name="Ishida K."/>
        </authorList>
    </citation>
    <scope>NUCLEOTIDE SEQUENCE [LARGE SCALE GENOMIC DNA]</scope>
    <source>
        <strain evidence="2 3">SRT547</strain>
    </source>
</reference>
<gene>
    <name evidence="2" type="ORF">UABAM_03482</name>
</gene>
<protein>
    <submittedName>
        <fullName evidence="2">Uncharacterized protein</fullName>
    </submittedName>
</protein>
<organism evidence="2 3">
    <name type="scientific">Uabimicrobium amorphum</name>
    <dbReference type="NCBI Taxonomy" id="2596890"/>
    <lineage>
        <taxon>Bacteria</taxon>
        <taxon>Pseudomonadati</taxon>
        <taxon>Planctomycetota</taxon>
        <taxon>Candidatus Uabimicrobiia</taxon>
        <taxon>Candidatus Uabimicrobiales</taxon>
        <taxon>Candidatus Uabimicrobiaceae</taxon>
        <taxon>Candidatus Uabimicrobium</taxon>
    </lineage>
</organism>
<keyword evidence="1" id="KW-0812">Transmembrane</keyword>
<proteinExistence type="predicted"/>
<sequence>MKKYTLYTFTFLLAILCLFTITFVGFVMYGKSCATEFVPPAVKNSTATKTYLRFDKFHFYKYVQPLSCRIPGKEIYGVFIYEIKSNDVTVHIAWSPLSYGRFKTPVVIEPR</sequence>
<feature type="transmembrane region" description="Helical" evidence="1">
    <location>
        <begin position="6"/>
        <end position="29"/>
    </location>
</feature>
<evidence type="ECO:0000313" key="3">
    <source>
        <dbReference type="Proteomes" id="UP000326354"/>
    </source>
</evidence>
<dbReference type="Proteomes" id="UP000326354">
    <property type="component" value="Chromosome"/>
</dbReference>
<name>A0A5S9F4Z2_UABAM</name>
<evidence type="ECO:0000256" key="1">
    <source>
        <dbReference type="SAM" id="Phobius"/>
    </source>
</evidence>
<evidence type="ECO:0000313" key="2">
    <source>
        <dbReference type="EMBL" id="BBM85119.1"/>
    </source>
</evidence>
<dbReference type="KEGG" id="uam:UABAM_03482"/>
<accession>A0A5S9F4Z2</accession>
<keyword evidence="1" id="KW-0472">Membrane</keyword>
<dbReference type="EMBL" id="AP019860">
    <property type="protein sequence ID" value="BBM85119.1"/>
    <property type="molecule type" value="Genomic_DNA"/>
</dbReference>
<keyword evidence="3" id="KW-1185">Reference proteome</keyword>